<evidence type="ECO:0000256" key="1">
    <source>
        <dbReference type="ARBA" id="ARBA00012513"/>
    </source>
</evidence>
<evidence type="ECO:0000256" key="6">
    <source>
        <dbReference type="ARBA" id="ARBA00022840"/>
    </source>
</evidence>
<dbReference type="RefSeq" id="WP_166276534.1">
    <property type="nucleotide sequence ID" value="NZ_JAANNP010000001.1"/>
</dbReference>
<evidence type="ECO:0000259" key="12">
    <source>
        <dbReference type="PROSITE" id="PS51178"/>
    </source>
</evidence>
<name>A0ABX0GR63_9ACTN</name>
<keyword evidence="5 13" id="KW-0418">Kinase</keyword>
<keyword evidence="14" id="KW-1185">Reference proteome</keyword>
<dbReference type="Gene3D" id="3.30.10.20">
    <property type="match status" value="4"/>
</dbReference>
<dbReference type="InterPro" id="IPR011009">
    <property type="entry name" value="Kinase-like_dom_sf"/>
</dbReference>
<dbReference type="InterPro" id="IPR008271">
    <property type="entry name" value="Ser/Thr_kinase_AS"/>
</dbReference>
<dbReference type="Pfam" id="PF00069">
    <property type="entry name" value="Pkinase"/>
    <property type="match status" value="1"/>
</dbReference>
<feature type="domain" description="Protein kinase" evidence="11">
    <location>
        <begin position="18"/>
        <end position="277"/>
    </location>
</feature>
<comment type="catalytic activity">
    <reaction evidence="8">
        <text>L-seryl-[protein] + ATP = O-phospho-L-seryl-[protein] + ADP + H(+)</text>
        <dbReference type="Rhea" id="RHEA:17989"/>
        <dbReference type="Rhea" id="RHEA-COMP:9863"/>
        <dbReference type="Rhea" id="RHEA-COMP:11604"/>
        <dbReference type="ChEBI" id="CHEBI:15378"/>
        <dbReference type="ChEBI" id="CHEBI:29999"/>
        <dbReference type="ChEBI" id="CHEBI:30616"/>
        <dbReference type="ChEBI" id="CHEBI:83421"/>
        <dbReference type="ChEBI" id="CHEBI:456216"/>
        <dbReference type="EC" id="2.7.11.1"/>
    </reaction>
</comment>
<keyword evidence="10" id="KW-0472">Membrane</keyword>
<organism evidence="13 14">
    <name type="scientific">Motilibacter deserti</name>
    <dbReference type="NCBI Taxonomy" id="2714956"/>
    <lineage>
        <taxon>Bacteria</taxon>
        <taxon>Bacillati</taxon>
        <taxon>Actinomycetota</taxon>
        <taxon>Actinomycetes</taxon>
        <taxon>Motilibacterales</taxon>
        <taxon>Motilibacteraceae</taxon>
        <taxon>Motilibacter</taxon>
    </lineage>
</organism>
<dbReference type="SUPFAM" id="SSF54184">
    <property type="entry name" value="Penicillin-binding protein 2x (pbp-2x), c-terminal domain"/>
    <property type="match status" value="1"/>
</dbReference>
<feature type="domain" description="PASTA" evidence="12">
    <location>
        <begin position="567"/>
        <end position="628"/>
    </location>
</feature>
<dbReference type="PROSITE" id="PS51178">
    <property type="entry name" value="PASTA"/>
    <property type="match status" value="4"/>
</dbReference>
<evidence type="ECO:0000256" key="7">
    <source>
        <dbReference type="ARBA" id="ARBA00047899"/>
    </source>
</evidence>
<feature type="transmembrane region" description="Helical" evidence="10">
    <location>
        <begin position="344"/>
        <end position="363"/>
    </location>
</feature>
<evidence type="ECO:0000259" key="11">
    <source>
        <dbReference type="PROSITE" id="PS50011"/>
    </source>
</evidence>
<dbReference type="EC" id="2.7.11.1" evidence="1"/>
<comment type="caution">
    <text evidence="13">The sequence shown here is derived from an EMBL/GenBank/DDBJ whole genome shotgun (WGS) entry which is preliminary data.</text>
</comment>
<feature type="domain" description="PASTA" evidence="12">
    <location>
        <begin position="369"/>
        <end position="431"/>
    </location>
</feature>
<dbReference type="GO" id="GO:0016301">
    <property type="term" value="F:kinase activity"/>
    <property type="evidence" value="ECO:0007669"/>
    <property type="project" value="UniProtKB-KW"/>
</dbReference>
<keyword evidence="2" id="KW-0723">Serine/threonine-protein kinase</keyword>
<dbReference type="EMBL" id="JAANNP010000001">
    <property type="protein sequence ID" value="NHC12354.1"/>
    <property type="molecule type" value="Genomic_DNA"/>
</dbReference>
<dbReference type="Gene3D" id="3.30.200.20">
    <property type="entry name" value="Phosphorylase Kinase, domain 1"/>
    <property type="match status" value="1"/>
</dbReference>
<feature type="region of interest" description="Disordered" evidence="9">
    <location>
        <begin position="281"/>
        <end position="338"/>
    </location>
</feature>
<dbReference type="SMART" id="SM00220">
    <property type="entry name" value="S_TKc"/>
    <property type="match status" value="1"/>
</dbReference>
<protein>
    <recommendedName>
        <fullName evidence="1">non-specific serine/threonine protein kinase</fullName>
        <ecNumber evidence="1">2.7.11.1</ecNumber>
    </recommendedName>
</protein>
<gene>
    <name evidence="13" type="primary">pknB</name>
    <name evidence="13" type="ORF">G9H71_00975</name>
</gene>
<evidence type="ECO:0000256" key="8">
    <source>
        <dbReference type="ARBA" id="ARBA00048679"/>
    </source>
</evidence>
<dbReference type="InterPro" id="IPR000719">
    <property type="entry name" value="Prot_kinase_dom"/>
</dbReference>
<evidence type="ECO:0000313" key="14">
    <source>
        <dbReference type="Proteomes" id="UP000800981"/>
    </source>
</evidence>
<feature type="domain" description="PASTA" evidence="12">
    <location>
        <begin position="500"/>
        <end position="566"/>
    </location>
</feature>
<dbReference type="CDD" id="cd14014">
    <property type="entry name" value="STKc_PknB_like"/>
    <property type="match status" value="1"/>
</dbReference>
<dbReference type="InterPro" id="IPR005543">
    <property type="entry name" value="PASTA_dom"/>
</dbReference>
<dbReference type="PROSITE" id="PS50011">
    <property type="entry name" value="PROTEIN_KINASE_DOM"/>
    <property type="match status" value="1"/>
</dbReference>
<keyword evidence="10" id="KW-1133">Transmembrane helix</keyword>
<accession>A0ABX0GR63</accession>
<dbReference type="Gene3D" id="1.10.510.10">
    <property type="entry name" value="Transferase(Phosphotransferase) domain 1"/>
    <property type="match status" value="1"/>
</dbReference>
<evidence type="ECO:0000256" key="9">
    <source>
        <dbReference type="SAM" id="MobiDB-lite"/>
    </source>
</evidence>
<reference evidence="13 14" key="1">
    <citation type="submission" date="2020-03" db="EMBL/GenBank/DDBJ databases">
        <title>Two novel Motilibacter sp.</title>
        <authorList>
            <person name="Liu S."/>
        </authorList>
    </citation>
    <scope>NUCLEOTIDE SEQUENCE [LARGE SCALE GENOMIC DNA]</scope>
    <source>
        <strain evidence="13 14">E257</strain>
    </source>
</reference>
<dbReference type="CDD" id="cd06577">
    <property type="entry name" value="PASTA_pknB"/>
    <property type="match status" value="4"/>
</dbReference>
<evidence type="ECO:0000256" key="10">
    <source>
        <dbReference type="SAM" id="Phobius"/>
    </source>
</evidence>
<keyword evidence="6" id="KW-0067">ATP-binding</keyword>
<dbReference type="NCBIfam" id="NF033483">
    <property type="entry name" value="PknB_PASTA_kin"/>
    <property type="match status" value="1"/>
</dbReference>
<proteinExistence type="predicted"/>
<evidence type="ECO:0000256" key="4">
    <source>
        <dbReference type="ARBA" id="ARBA00022741"/>
    </source>
</evidence>
<dbReference type="Pfam" id="PF03793">
    <property type="entry name" value="PASTA"/>
    <property type="match status" value="4"/>
</dbReference>
<evidence type="ECO:0000256" key="3">
    <source>
        <dbReference type="ARBA" id="ARBA00022679"/>
    </source>
</evidence>
<dbReference type="PANTHER" id="PTHR43289">
    <property type="entry name" value="MITOGEN-ACTIVATED PROTEIN KINASE KINASE KINASE 20-RELATED"/>
    <property type="match status" value="1"/>
</dbReference>
<dbReference type="PROSITE" id="PS00108">
    <property type="entry name" value="PROTEIN_KINASE_ST"/>
    <property type="match status" value="1"/>
</dbReference>
<comment type="catalytic activity">
    <reaction evidence="7">
        <text>L-threonyl-[protein] + ATP = O-phospho-L-threonyl-[protein] + ADP + H(+)</text>
        <dbReference type="Rhea" id="RHEA:46608"/>
        <dbReference type="Rhea" id="RHEA-COMP:11060"/>
        <dbReference type="Rhea" id="RHEA-COMP:11605"/>
        <dbReference type="ChEBI" id="CHEBI:15378"/>
        <dbReference type="ChEBI" id="CHEBI:30013"/>
        <dbReference type="ChEBI" id="CHEBI:30616"/>
        <dbReference type="ChEBI" id="CHEBI:61977"/>
        <dbReference type="ChEBI" id="CHEBI:456216"/>
        <dbReference type="EC" id="2.7.11.1"/>
    </reaction>
</comment>
<dbReference type="SMART" id="SM00740">
    <property type="entry name" value="PASTA"/>
    <property type="match status" value="4"/>
</dbReference>
<evidence type="ECO:0000256" key="2">
    <source>
        <dbReference type="ARBA" id="ARBA00022527"/>
    </source>
</evidence>
<keyword evidence="10" id="KW-0812">Transmembrane</keyword>
<dbReference type="Proteomes" id="UP000800981">
    <property type="component" value="Unassembled WGS sequence"/>
</dbReference>
<evidence type="ECO:0000256" key="5">
    <source>
        <dbReference type="ARBA" id="ARBA00022777"/>
    </source>
</evidence>
<dbReference type="PANTHER" id="PTHR43289:SF34">
    <property type="entry name" value="SERINE_THREONINE-PROTEIN KINASE YBDM-RELATED"/>
    <property type="match status" value="1"/>
</dbReference>
<feature type="domain" description="PASTA" evidence="12">
    <location>
        <begin position="432"/>
        <end position="499"/>
    </location>
</feature>
<keyword evidence="3" id="KW-0808">Transferase</keyword>
<sequence length="628" mass="66011">MDTTVLDPLLGQVVDGRYRVVSRVAAGGMAVVYEAVDERLDRTIALKVMHPWLATEAEAVNRFIREAKSAARLSHPGVVSVFDQGRDGDRVWIAMEYVDGRNLRALLRDRGRLGAAEALDLIADVLAALAAAHRAGLVHRDMKPENVLIADDGRVKVADFGLARAATAASSTRTDAILGSVSYLAPELLERGVADQRADVYAVGILLFECLTGGRPFDGETPIQVAYRHVHEDVPAPSSRVAGVPAAVDALVARATDRDPDGRPDDAGALLAGLQAVRDSLGPADEPTELVRRGGPEPAPTRPGPRPSPPRSGPAHLRSESTSRQPVQRGAQPRRRRAVRRRRALLGAVVAVVLLGAGLFWYAGPLRWTSAPTLAGLTESVAAQRAEQAGLDLDVRREWSETVAAGEVVKASPAAGERVLRDGTVTVVVSRGPEMIRIPVVSGKAPAAATAAIEQAKLVVGRSVNKYDEKVPQGQVLGTDPAAGESLRVNRPVTLVVSRGPKPVPVPAVEGKPAAEAEKALTDAGLTVKTTEAYSESVAKGAVVSQSVAAGKGLKRGTQVGLVVSLGPPLVQVPDVIDDKVSEAVEKLEAAGFRVERRGTSILGRVLGQNPDRGSSAPKGSTITIITV</sequence>
<dbReference type="SUPFAM" id="SSF56112">
    <property type="entry name" value="Protein kinase-like (PK-like)"/>
    <property type="match status" value="1"/>
</dbReference>
<keyword evidence="4" id="KW-0547">Nucleotide-binding</keyword>
<feature type="compositionally biased region" description="Pro residues" evidence="9">
    <location>
        <begin position="297"/>
        <end position="312"/>
    </location>
</feature>
<evidence type="ECO:0000313" key="13">
    <source>
        <dbReference type="EMBL" id="NHC12354.1"/>
    </source>
</evidence>